<evidence type="ECO:0000259" key="4">
    <source>
        <dbReference type="PROSITE" id="PS51635"/>
    </source>
</evidence>
<evidence type="ECO:0000256" key="3">
    <source>
        <dbReference type="SAM" id="Phobius"/>
    </source>
</evidence>
<evidence type="ECO:0000313" key="5">
    <source>
        <dbReference type="EMBL" id="ALH06906.1"/>
    </source>
</evidence>
<dbReference type="PANTHER" id="PTHR46394:SF1">
    <property type="entry name" value="PNPLA DOMAIN-CONTAINING PROTEIN"/>
    <property type="match status" value="1"/>
</dbReference>
<keyword evidence="2" id="KW-0442">Lipid degradation</keyword>
<keyword evidence="1 2" id="KW-0443">Lipid metabolism</keyword>
<dbReference type="Pfam" id="PF01734">
    <property type="entry name" value="Patatin"/>
    <property type="match status" value="1"/>
</dbReference>
<dbReference type="InterPro" id="IPR052580">
    <property type="entry name" value="Lipid_Hydrolase"/>
</dbReference>
<feature type="active site" description="Nucleophile" evidence="2">
    <location>
        <position position="60"/>
    </location>
</feature>
<feature type="short sequence motif" description="GXGXXG" evidence="2">
    <location>
        <begin position="29"/>
        <end position="34"/>
    </location>
</feature>
<dbReference type="PANTHER" id="PTHR46394">
    <property type="entry name" value="ANNEXIN"/>
    <property type="match status" value="1"/>
</dbReference>
<dbReference type="SUPFAM" id="SSF52151">
    <property type="entry name" value="FabD/lysophospholipase-like"/>
    <property type="match status" value="1"/>
</dbReference>
<dbReference type="GO" id="GO:0016787">
    <property type="term" value="F:hydrolase activity"/>
    <property type="evidence" value="ECO:0007669"/>
    <property type="project" value="UniProtKB-UniRule"/>
</dbReference>
<feature type="active site" description="Proton acceptor" evidence="2">
    <location>
        <position position="189"/>
    </location>
</feature>
<dbReference type="Gene3D" id="3.40.1090.10">
    <property type="entry name" value="Cytosolic phospholipase A2 catalytic domain"/>
    <property type="match status" value="2"/>
</dbReference>
<keyword evidence="3" id="KW-1133">Transmembrane helix</keyword>
<dbReference type="PROSITE" id="PS51635">
    <property type="entry name" value="PNPLA"/>
    <property type="match status" value="1"/>
</dbReference>
<evidence type="ECO:0000256" key="2">
    <source>
        <dbReference type="PROSITE-ProRule" id="PRU01161"/>
    </source>
</evidence>
<proteinExistence type="predicted"/>
<dbReference type="InterPro" id="IPR002641">
    <property type="entry name" value="PNPLA_dom"/>
</dbReference>
<dbReference type="EMBL" id="KT428292">
    <property type="protein sequence ID" value="ALH06906.1"/>
    <property type="molecule type" value="Genomic_DNA"/>
</dbReference>
<feature type="domain" description="PNPLA" evidence="4">
    <location>
        <begin position="25"/>
        <end position="202"/>
    </location>
</feature>
<dbReference type="InterPro" id="IPR016035">
    <property type="entry name" value="Acyl_Trfase/lysoPLipase"/>
</dbReference>
<accession>A0A0N9Q101</accession>
<evidence type="ECO:0000313" key="6">
    <source>
        <dbReference type="Proteomes" id="UP000319438"/>
    </source>
</evidence>
<sequence>MKRNMSQLRNRRKKEEQTKEHFDALCLSGGGIKGICTLGALEYFSRFVDICAIKKYIGTSIGAIICLLLVCGYTPKEIFDKVMCGAELYKPLPRLAFFVNFGLNDTTPLEETLVELVSEKLGFVPSLLELYNITGKEFVSVAANISRMRVEYIGYISDPCMSCVEAVLLSCNAPGIFKKRVYNGMVYGDGGIFDNYPADFYNDGETKILGIDIGSTDFPQEVQGFSDYMHRLMSFAAVQNSASKNLPEKSLNIRLDIKEAAFNLSPPTQRKIDLFGIGHVEASKAHRDIMTLNNISHPQ</sequence>
<organism evidence="5 6">
    <name type="scientific">Port-miou virus</name>
    <dbReference type="NCBI Taxonomy" id="1733873"/>
    <lineage>
        <taxon>Viruses</taxon>
        <taxon>Varidnaviria</taxon>
        <taxon>Bamfordvirae</taxon>
        <taxon>Nucleocytoviricota</taxon>
        <taxon>Megaviricetes</taxon>
        <taxon>Pimascovirales</taxon>
        <taxon>Pimascovirales incertae sedis</taxon>
        <taxon>Marseilleviridae</taxon>
        <taxon>Losannavirus</taxon>
        <taxon>Losannavirus lausannense</taxon>
        <taxon>Lausannevirus</taxon>
    </lineage>
</organism>
<feature type="short sequence motif" description="GXSXG" evidence="2">
    <location>
        <begin position="58"/>
        <end position="62"/>
    </location>
</feature>
<reference evidence="5" key="1">
    <citation type="journal article" date="2015" name="Genome Announc.">
        <title>Complete Genome Sequence of a New Member of the Marseilleviridae Recovered from the Brackish Submarine Spring in the Cassis Port-Miou Calanque, France.</title>
        <authorList>
            <person name="Doutre G."/>
            <person name="Arfib B."/>
            <person name="Rochette P."/>
            <person name="Claverie J.M."/>
            <person name="Bonin P."/>
            <person name="Abergel C."/>
        </authorList>
    </citation>
    <scope>NUCLEOTIDE SEQUENCE [LARGE SCALE GENOMIC DNA]</scope>
    <source>
        <strain evidence="5">1</strain>
    </source>
</reference>
<dbReference type="Proteomes" id="UP000319438">
    <property type="component" value="Segment"/>
</dbReference>
<evidence type="ECO:0000256" key="1">
    <source>
        <dbReference type="ARBA" id="ARBA00023098"/>
    </source>
</evidence>
<keyword evidence="3" id="KW-0472">Membrane</keyword>
<dbReference type="GO" id="GO:0016042">
    <property type="term" value="P:lipid catabolic process"/>
    <property type="evidence" value="ECO:0007669"/>
    <property type="project" value="UniProtKB-UniRule"/>
</dbReference>
<keyword evidence="2" id="KW-0378">Hydrolase</keyword>
<protein>
    <submittedName>
        <fullName evidence="5">Putative patatin-like phospholipase</fullName>
    </submittedName>
</protein>
<keyword evidence="3" id="KW-0812">Transmembrane</keyword>
<feature type="short sequence motif" description="DGA/G" evidence="2">
    <location>
        <begin position="189"/>
        <end position="191"/>
    </location>
</feature>
<gene>
    <name evidence="5" type="ORF">PMV_208</name>
</gene>
<feature type="transmembrane region" description="Helical" evidence="3">
    <location>
        <begin position="56"/>
        <end position="73"/>
    </location>
</feature>
<name>A0A0N9Q101_9VIRU</name>